<name>A0A8D0HWZ5_SPHPU</name>
<feature type="transmembrane region" description="Helical" evidence="10">
    <location>
        <begin position="215"/>
        <end position="239"/>
    </location>
</feature>
<evidence type="ECO:0000259" key="11">
    <source>
        <dbReference type="PROSITE" id="PS50262"/>
    </source>
</evidence>
<dbReference type="GO" id="GO:0004930">
    <property type="term" value="F:G protein-coupled receptor activity"/>
    <property type="evidence" value="ECO:0007669"/>
    <property type="project" value="UniProtKB-KW"/>
</dbReference>
<evidence type="ECO:0000256" key="1">
    <source>
        <dbReference type="ARBA" id="ARBA00002936"/>
    </source>
</evidence>
<dbReference type="InterPro" id="IPR000276">
    <property type="entry name" value="GPCR_Rhodpsn"/>
</dbReference>
<evidence type="ECO:0000256" key="9">
    <source>
        <dbReference type="RuleBase" id="RU000688"/>
    </source>
</evidence>
<reference evidence="12" key="2">
    <citation type="submission" date="2025-09" db="UniProtKB">
        <authorList>
            <consortium name="Ensembl"/>
        </authorList>
    </citation>
    <scope>IDENTIFICATION</scope>
</reference>
<feature type="transmembrane region" description="Helical" evidence="10">
    <location>
        <begin position="121"/>
        <end position="143"/>
    </location>
</feature>
<keyword evidence="6 10" id="KW-1133">Transmembrane helix</keyword>
<evidence type="ECO:0000256" key="10">
    <source>
        <dbReference type="RuleBase" id="RU363047"/>
    </source>
</evidence>
<evidence type="ECO:0000313" key="13">
    <source>
        <dbReference type="Proteomes" id="UP000694392"/>
    </source>
</evidence>
<dbReference type="GO" id="GO:0005886">
    <property type="term" value="C:plasma membrane"/>
    <property type="evidence" value="ECO:0007669"/>
    <property type="project" value="UniProtKB-SubCell"/>
</dbReference>
<dbReference type="Ensembl" id="ENSSPUT00000026916.1">
    <property type="protein sequence ID" value="ENSSPUP00000025218.1"/>
    <property type="gene ID" value="ENSSPUG00000019315.1"/>
</dbReference>
<dbReference type="Gene3D" id="1.20.1070.10">
    <property type="entry name" value="Rhodopsin 7-helix transmembrane proteins"/>
    <property type="match status" value="1"/>
</dbReference>
<evidence type="ECO:0000256" key="2">
    <source>
        <dbReference type="ARBA" id="ARBA00004141"/>
    </source>
</evidence>
<protein>
    <recommendedName>
        <fullName evidence="10">Olfactory receptor</fullName>
    </recommendedName>
</protein>
<dbReference type="InterPro" id="IPR017452">
    <property type="entry name" value="GPCR_Rhodpsn_7TM"/>
</dbReference>
<keyword evidence="7 10" id="KW-0472">Membrane</keyword>
<evidence type="ECO:0000313" key="12">
    <source>
        <dbReference type="Ensembl" id="ENSSPUP00000025218.1"/>
    </source>
</evidence>
<keyword evidence="9" id="KW-0297">G-protein coupled receptor</keyword>
<dbReference type="GeneTree" id="ENSGT01150000286940"/>
<keyword evidence="5 10" id="KW-0552">Olfaction</keyword>
<dbReference type="GO" id="GO:0004984">
    <property type="term" value="F:olfactory receptor activity"/>
    <property type="evidence" value="ECO:0007669"/>
    <property type="project" value="InterPro"/>
</dbReference>
<dbReference type="FunFam" id="1.20.1070.10:FF:000006">
    <property type="entry name" value="Olfactory receptor"/>
    <property type="match status" value="1"/>
</dbReference>
<feature type="transmembrane region" description="Helical" evidence="10">
    <location>
        <begin position="163"/>
        <end position="189"/>
    </location>
</feature>
<dbReference type="PROSITE" id="PS00237">
    <property type="entry name" value="G_PROTEIN_RECEP_F1_1"/>
    <property type="match status" value="1"/>
</dbReference>
<organism evidence="12 13">
    <name type="scientific">Sphenodon punctatus</name>
    <name type="common">Tuatara</name>
    <name type="synonym">Hatteria punctata</name>
    <dbReference type="NCBI Taxonomy" id="8508"/>
    <lineage>
        <taxon>Eukaryota</taxon>
        <taxon>Metazoa</taxon>
        <taxon>Chordata</taxon>
        <taxon>Craniata</taxon>
        <taxon>Vertebrata</taxon>
        <taxon>Euteleostomi</taxon>
        <taxon>Lepidosauria</taxon>
        <taxon>Sphenodontia</taxon>
        <taxon>Sphenodontidae</taxon>
        <taxon>Sphenodon</taxon>
    </lineage>
</organism>
<dbReference type="SUPFAM" id="SSF81321">
    <property type="entry name" value="Family A G protein-coupled receptor-like"/>
    <property type="match status" value="1"/>
</dbReference>
<evidence type="ECO:0000256" key="7">
    <source>
        <dbReference type="ARBA" id="ARBA00023136"/>
    </source>
</evidence>
<keyword evidence="13" id="KW-1185">Reference proteome</keyword>
<dbReference type="InterPro" id="IPR000725">
    <property type="entry name" value="Olfact_rcpt"/>
</dbReference>
<comment type="similarity">
    <text evidence="9">Belongs to the G-protein coupled receptor 1 family.</text>
</comment>
<feature type="transmembrane region" description="Helical" evidence="10">
    <location>
        <begin position="46"/>
        <end position="70"/>
    </location>
</feature>
<comment type="function">
    <text evidence="1">Odorant receptor.</text>
</comment>
<dbReference type="InterPro" id="IPR050402">
    <property type="entry name" value="OR51/52/56-like"/>
</dbReference>
<dbReference type="PROSITE" id="PS50262">
    <property type="entry name" value="G_PROTEIN_RECEP_F1_2"/>
    <property type="match status" value="1"/>
</dbReference>
<reference evidence="12" key="1">
    <citation type="submission" date="2025-08" db="UniProtKB">
        <authorList>
            <consortium name="Ensembl"/>
        </authorList>
    </citation>
    <scope>IDENTIFICATION</scope>
</reference>
<accession>A0A8D0HWZ5</accession>
<comment type="subcellular location">
    <subcellularLocation>
        <location evidence="10">Cell membrane</location>
        <topology evidence="10">Multi-pass membrane protein</topology>
    </subcellularLocation>
    <subcellularLocation>
        <location evidence="2">Membrane</location>
        <topology evidence="2">Multi-pass membrane protein</topology>
    </subcellularLocation>
</comment>
<dbReference type="PRINTS" id="PR00237">
    <property type="entry name" value="GPCRRHODOPSN"/>
</dbReference>
<keyword evidence="10" id="KW-1003">Cell membrane</keyword>
<dbReference type="Proteomes" id="UP000694392">
    <property type="component" value="Unplaced"/>
</dbReference>
<dbReference type="Pfam" id="PF13853">
    <property type="entry name" value="7tm_4"/>
    <property type="match status" value="1"/>
</dbReference>
<evidence type="ECO:0000256" key="6">
    <source>
        <dbReference type="ARBA" id="ARBA00022989"/>
    </source>
</evidence>
<dbReference type="AlphaFoldDB" id="A0A8D0HWZ5"/>
<dbReference type="OMA" id="YWISIPL"/>
<keyword evidence="9" id="KW-0675">Receptor</keyword>
<evidence type="ECO:0000256" key="4">
    <source>
        <dbReference type="ARBA" id="ARBA00022692"/>
    </source>
</evidence>
<keyword evidence="4 9" id="KW-0812">Transmembrane</keyword>
<proteinExistence type="inferred from homology"/>
<feature type="domain" description="G-protein coupled receptors family 1 profile" evidence="11">
    <location>
        <begin position="64"/>
        <end position="315"/>
    </location>
</feature>
<evidence type="ECO:0000256" key="5">
    <source>
        <dbReference type="ARBA" id="ARBA00022725"/>
    </source>
</evidence>
<keyword evidence="3 10" id="KW-0716">Sensory transduction</keyword>
<evidence type="ECO:0000256" key="8">
    <source>
        <dbReference type="ARBA" id="ARBA00023224"/>
    </source>
</evidence>
<dbReference type="PANTHER" id="PTHR26450">
    <property type="entry name" value="OLFACTORY RECEPTOR 56B1-RELATED"/>
    <property type="match status" value="1"/>
</dbReference>
<dbReference type="CDD" id="cd15953">
    <property type="entry name" value="7tmA_OR52P-like"/>
    <property type="match status" value="1"/>
</dbReference>
<dbReference type="PANTHER" id="PTHR26450:SF83">
    <property type="entry name" value="OLFACTORY RECEPTOR 52P1"/>
    <property type="match status" value="1"/>
</dbReference>
<feature type="transmembrane region" description="Helical" evidence="10">
    <location>
        <begin position="82"/>
        <end position="101"/>
    </location>
</feature>
<evidence type="ECO:0000256" key="3">
    <source>
        <dbReference type="ARBA" id="ARBA00022606"/>
    </source>
</evidence>
<dbReference type="PRINTS" id="PR00245">
    <property type="entry name" value="OLFACTORYR"/>
</dbReference>
<sequence>HSAPSLPTPAPPLPDRGGRPSMSAFNVSHGNPSSFTLLGIPGLEAAYRWLSIPLSSIYVVTLLGNCTILATIRSEQSLHKPMYLFLCMLAGIDLVLSTSTLPKMLCIFWFRAGEIEFNACLIQMFFIHSFSIMESTVLLAMAFDRYVAICKPLRYDSILTNPVLAKIGVAVVFRGTVFIAPVAFLAAALPYCRTNVIPHTYCEHMAVVKLACADIIVNVVYVLVVALLVVGMDLLFITLSYCMIARAVLALPSKDARSKAFSTCAAHVGVILVSYTPALFSILTHRFGHHVAPHVHILLANFYLLFPPMLNPIVYGVKTKEIRDRVIHMALNRKGFL</sequence>
<keyword evidence="8 9" id="KW-0807">Transducer</keyword>
<feature type="transmembrane region" description="Helical" evidence="10">
    <location>
        <begin position="260"/>
        <end position="283"/>
    </location>
</feature>
<feature type="transmembrane region" description="Helical" evidence="10">
    <location>
        <begin position="295"/>
        <end position="317"/>
    </location>
</feature>